<comment type="caution">
    <text evidence="2">The sequence shown here is derived from an EMBL/GenBank/DDBJ whole genome shotgun (WGS) entry which is preliminary data.</text>
</comment>
<evidence type="ECO:0000256" key="1">
    <source>
        <dbReference type="SAM" id="MobiDB-lite"/>
    </source>
</evidence>
<dbReference type="Proteomes" id="UP001066276">
    <property type="component" value="Chromosome 12"/>
</dbReference>
<proteinExistence type="predicted"/>
<feature type="region of interest" description="Disordered" evidence="1">
    <location>
        <begin position="26"/>
        <end position="46"/>
    </location>
</feature>
<gene>
    <name evidence="2" type="ORF">NDU88_002475</name>
</gene>
<evidence type="ECO:0000313" key="3">
    <source>
        <dbReference type="Proteomes" id="UP001066276"/>
    </source>
</evidence>
<sequence>MREEPQRLELRGDTCIQEKDVNLDYGLEEQRRKEDTEGKPSAGENDKALLLDSAACHVGGGTWLAERRNINNFRVTLPIFFHLDDDEEISPVGTFLTAEVRT</sequence>
<evidence type="ECO:0000313" key="2">
    <source>
        <dbReference type="EMBL" id="KAJ1082307.1"/>
    </source>
</evidence>
<protein>
    <submittedName>
        <fullName evidence="2">Uncharacterized protein</fullName>
    </submittedName>
</protein>
<dbReference type="EMBL" id="JANPWB010000016">
    <property type="protein sequence ID" value="KAJ1082307.1"/>
    <property type="molecule type" value="Genomic_DNA"/>
</dbReference>
<accession>A0AAV7KVT5</accession>
<keyword evidence="3" id="KW-1185">Reference proteome</keyword>
<organism evidence="2 3">
    <name type="scientific">Pleurodeles waltl</name>
    <name type="common">Iberian ribbed newt</name>
    <dbReference type="NCBI Taxonomy" id="8319"/>
    <lineage>
        <taxon>Eukaryota</taxon>
        <taxon>Metazoa</taxon>
        <taxon>Chordata</taxon>
        <taxon>Craniata</taxon>
        <taxon>Vertebrata</taxon>
        <taxon>Euteleostomi</taxon>
        <taxon>Amphibia</taxon>
        <taxon>Batrachia</taxon>
        <taxon>Caudata</taxon>
        <taxon>Salamandroidea</taxon>
        <taxon>Salamandridae</taxon>
        <taxon>Pleurodelinae</taxon>
        <taxon>Pleurodeles</taxon>
    </lineage>
</organism>
<dbReference type="AlphaFoldDB" id="A0AAV7KVT5"/>
<reference evidence="2" key="1">
    <citation type="journal article" date="2022" name="bioRxiv">
        <title>Sequencing and chromosome-scale assembly of the giantPleurodeles waltlgenome.</title>
        <authorList>
            <person name="Brown T."/>
            <person name="Elewa A."/>
            <person name="Iarovenko S."/>
            <person name="Subramanian E."/>
            <person name="Araus A.J."/>
            <person name="Petzold A."/>
            <person name="Susuki M."/>
            <person name="Suzuki K.-i.T."/>
            <person name="Hayashi T."/>
            <person name="Toyoda A."/>
            <person name="Oliveira C."/>
            <person name="Osipova E."/>
            <person name="Leigh N.D."/>
            <person name="Simon A."/>
            <person name="Yun M.H."/>
        </authorList>
    </citation>
    <scope>NUCLEOTIDE SEQUENCE</scope>
    <source>
        <strain evidence="2">20211129_DDA</strain>
        <tissue evidence="2">Liver</tissue>
    </source>
</reference>
<name>A0AAV7KVT5_PLEWA</name>